<evidence type="ECO:0000256" key="1">
    <source>
        <dbReference type="SAM" id="MobiDB-lite"/>
    </source>
</evidence>
<feature type="compositionally biased region" description="Polar residues" evidence="1">
    <location>
        <begin position="106"/>
        <end position="117"/>
    </location>
</feature>
<feature type="transmembrane region" description="Helical" evidence="2">
    <location>
        <begin position="78"/>
        <end position="99"/>
    </location>
</feature>
<feature type="region of interest" description="Disordered" evidence="1">
    <location>
        <begin position="1"/>
        <end position="71"/>
    </location>
</feature>
<evidence type="ECO:0008006" key="5">
    <source>
        <dbReference type="Google" id="ProtNLM"/>
    </source>
</evidence>
<reference evidence="3 4" key="1">
    <citation type="journal article" date="2022" name="BMC Genomics">
        <title>Comparative genome analysis of mycobacteria focusing on tRNA and non-coding RNA.</title>
        <authorList>
            <person name="Behra P.R.K."/>
            <person name="Pettersson B.M.F."/>
            <person name="Ramesh M."/>
            <person name="Das S."/>
            <person name="Dasgupta S."/>
            <person name="Kirsebom L.A."/>
        </authorList>
    </citation>
    <scope>NUCLEOTIDE SEQUENCE [LARGE SCALE GENOMIC DNA]</scope>
    <source>
        <strain evidence="3 4">DSM 44078</strain>
    </source>
</reference>
<gene>
    <name evidence="3" type="ORF">H7J73_26820</name>
</gene>
<feature type="compositionally biased region" description="Acidic residues" evidence="1">
    <location>
        <begin position="9"/>
        <end position="18"/>
    </location>
</feature>
<dbReference type="EMBL" id="JACKTY010000046">
    <property type="protein sequence ID" value="MCV7229628.1"/>
    <property type="molecule type" value="Genomic_DNA"/>
</dbReference>
<evidence type="ECO:0000256" key="2">
    <source>
        <dbReference type="SAM" id="Phobius"/>
    </source>
</evidence>
<dbReference type="RefSeq" id="WP_264070888.1">
    <property type="nucleotide sequence ID" value="NZ_JACKTY010000046.1"/>
</dbReference>
<keyword evidence="2" id="KW-1133">Transmembrane helix</keyword>
<proteinExistence type="predicted"/>
<organism evidence="3 4">
    <name type="scientific">Mycolicibacterium komossense</name>
    <dbReference type="NCBI Taxonomy" id="1779"/>
    <lineage>
        <taxon>Bacteria</taxon>
        <taxon>Bacillati</taxon>
        <taxon>Actinomycetota</taxon>
        <taxon>Actinomycetes</taxon>
        <taxon>Mycobacteriales</taxon>
        <taxon>Mycobacteriaceae</taxon>
        <taxon>Mycolicibacterium</taxon>
    </lineage>
</organism>
<keyword evidence="2" id="KW-0812">Transmembrane</keyword>
<feature type="compositionally biased region" description="Pro residues" evidence="1">
    <location>
        <begin position="40"/>
        <end position="56"/>
    </location>
</feature>
<accession>A0ABT3CJG1</accession>
<comment type="caution">
    <text evidence="3">The sequence shown here is derived from an EMBL/GenBank/DDBJ whole genome shotgun (WGS) entry which is preliminary data.</text>
</comment>
<name>A0ABT3CJG1_9MYCO</name>
<keyword evidence="2" id="KW-0472">Membrane</keyword>
<sequence length="262" mass="27388">MSVPPSDPAADDWLENADTEPMPHLLSYPGVWGKVAAATPRPPEQPAPRQEPPQEPPVSGVPFTFPTGARRSGRNRQAVISAVAAVLAILFVGVVVWSVGSRGDDQASNGDGTTTATPARDSAAEARLMAMLPKGYPADSCTPVDPPKGAVAQVECGGNTDAGGPPKAAYILAADPTALKSMFDRVVSSTTMVNCPGNLQSPGPWRRNATPQQVSGTLFCGLQQGHATVAWTDDAKLLLAAVSSDPPDPNLDQLYAWWSMHS</sequence>
<feature type="region of interest" description="Disordered" evidence="1">
    <location>
        <begin position="101"/>
        <end position="120"/>
    </location>
</feature>
<protein>
    <recommendedName>
        <fullName evidence="5">Serine/threonine protein kinase</fullName>
    </recommendedName>
</protein>
<keyword evidence="4" id="KW-1185">Reference proteome</keyword>
<evidence type="ECO:0000313" key="3">
    <source>
        <dbReference type="EMBL" id="MCV7229628.1"/>
    </source>
</evidence>
<evidence type="ECO:0000313" key="4">
    <source>
        <dbReference type="Proteomes" id="UP001526201"/>
    </source>
</evidence>
<dbReference type="Proteomes" id="UP001526201">
    <property type="component" value="Unassembled WGS sequence"/>
</dbReference>